<comment type="subcellular location">
    <subcellularLocation>
        <location evidence="1">Membrane</location>
        <topology evidence="1">Single-pass membrane protein</topology>
    </subcellularLocation>
</comment>
<keyword evidence="7 9" id="KW-0472">Membrane</keyword>
<reference evidence="12" key="1">
    <citation type="submission" date="2025-08" db="UniProtKB">
        <authorList>
            <consortium name="RefSeq"/>
        </authorList>
    </citation>
    <scope>IDENTIFICATION</scope>
    <source>
        <tissue evidence="12">Blood</tissue>
    </source>
</reference>
<dbReference type="GO" id="GO:0006612">
    <property type="term" value="P:protein targeting to membrane"/>
    <property type="evidence" value="ECO:0007669"/>
    <property type="project" value="TreeGrafter"/>
</dbReference>
<organism evidence="11 12">
    <name type="scientific">Eublepharis macularius</name>
    <name type="common">Leopard gecko</name>
    <name type="synonym">Cyrtodactylus macularius</name>
    <dbReference type="NCBI Taxonomy" id="481883"/>
    <lineage>
        <taxon>Eukaryota</taxon>
        <taxon>Metazoa</taxon>
        <taxon>Chordata</taxon>
        <taxon>Craniata</taxon>
        <taxon>Vertebrata</taxon>
        <taxon>Euteleostomi</taxon>
        <taxon>Lepidosauria</taxon>
        <taxon>Squamata</taxon>
        <taxon>Bifurcata</taxon>
        <taxon>Gekkota</taxon>
        <taxon>Eublepharidae</taxon>
        <taxon>Eublepharinae</taxon>
        <taxon>Eublepharis</taxon>
    </lineage>
</organism>
<proteinExistence type="predicted"/>
<dbReference type="Pfam" id="PF13695">
    <property type="entry name" value="Zn_ribbon_3CxxC"/>
    <property type="match status" value="1"/>
</dbReference>
<evidence type="ECO:0000256" key="3">
    <source>
        <dbReference type="ARBA" id="ARBA00022723"/>
    </source>
</evidence>
<dbReference type="KEGG" id="emc:129331750"/>
<feature type="compositionally biased region" description="Basic and acidic residues" evidence="8">
    <location>
        <begin position="162"/>
        <end position="172"/>
    </location>
</feature>
<dbReference type="GO" id="GO:0051205">
    <property type="term" value="P:protein insertion into membrane"/>
    <property type="evidence" value="ECO:0007669"/>
    <property type="project" value="TreeGrafter"/>
</dbReference>
<gene>
    <name evidence="12" type="primary">LOC129331750</name>
</gene>
<keyword evidence="3" id="KW-0479">Metal-binding</keyword>
<dbReference type="GeneID" id="129331750"/>
<evidence type="ECO:0000259" key="10">
    <source>
        <dbReference type="SMART" id="SM01328"/>
    </source>
</evidence>
<evidence type="ECO:0000313" key="12">
    <source>
        <dbReference type="RefSeq" id="XP_054838219.1"/>
    </source>
</evidence>
<feature type="transmembrane region" description="Helical" evidence="9">
    <location>
        <begin position="233"/>
        <end position="254"/>
    </location>
</feature>
<dbReference type="SMART" id="SM01328">
    <property type="entry name" value="zf-3CxxC"/>
    <property type="match status" value="1"/>
</dbReference>
<dbReference type="AlphaFoldDB" id="A0AA97L0W8"/>
<accession>A0AA97L0W8</accession>
<dbReference type="InterPro" id="IPR027377">
    <property type="entry name" value="ZAR1/RTP1-5-like_Znf-3CxxC"/>
</dbReference>
<evidence type="ECO:0000256" key="8">
    <source>
        <dbReference type="SAM" id="MobiDB-lite"/>
    </source>
</evidence>
<dbReference type="GO" id="GO:0008270">
    <property type="term" value="F:zinc ion binding"/>
    <property type="evidence" value="ECO:0007669"/>
    <property type="project" value="UniProtKB-KW"/>
</dbReference>
<keyword evidence="4" id="KW-0863">Zinc-finger</keyword>
<sequence>MDYWKEAFREQMCAAKPRDAWSLKQDKHLDPNPESGWKKAVQEHAHASFVCSQCYHTWSSHQVVILFHMYWEQSVRRGWVRWRTFRQECHKCSSTQKEKPRFAREDTDSIIKRLILDIREKCYRERVRRSDLSEVMICEGSGPHQSESCEACQMGLHKGHRGRPDGARHDGMPDGTLHHGKPGGAMYYGTLQSPRYSWTPNLESYEGSAVHTSSRRSLIQPSRQFSPPTVSRPCCVCCFVIAMAAVVFVLVAYWNDWFRG</sequence>
<keyword evidence="6 9" id="KW-1133">Transmembrane helix</keyword>
<keyword evidence="11" id="KW-1185">Reference proteome</keyword>
<name>A0AA97L0W8_EUBMA</name>
<evidence type="ECO:0000256" key="5">
    <source>
        <dbReference type="ARBA" id="ARBA00022833"/>
    </source>
</evidence>
<dbReference type="Proteomes" id="UP001190640">
    <property type="component" value="Chromosome 6"/>
</dbReference>
<dbReference type="PANTHER" id="PTHR14402:SF8">
    <property type="entry name" value="RECEPTOR-TRANSPORTING PROTEIN 4"/>
    <property type="match status" value="1"/>
</dbReference>
<dbReference type="GO" id="GO:0001580">
    <property type="term" value="P:detection of chemical stimulus involved in sensory perception of bitter taste"/>
    <property type="evidence" value="ECO:0007669"/>
    <property type="project" value="TreeGrafter"/>
</dbReference>
<protein>
    <submittedName>
        <fullName evidence="12">Receptor-transporting protein 2-like</fullName>
    </submittedName>
</protein>
<dbReference type="PANTHER" id="PTHR14402">
    <property type="entry name" value="RECEPTOR TRANSPORTING PROTEIN"/>
    <property type="match status" value="1"/>
</dbReference>
<evidence type="ECO:0000256" key="9">
    <source>
        <dbReference type="SAM" id="Phobius"/>
    </source>
</evidence>
<evidence type="ECO:0000313" key="11">
    <source>
        <dbReference type="Proteomes" id="UP001190640"/>
    </source>
</evidence>
<evidence type="ECO:0000256" key="2">
    <source>
        <dbReference type="ARBA" id="ARBA00022692"/>
    </source>
</evidence>
<keyword evidence="2 9" id="KW-0812">Transmembrane</keyword>
<dbReference type="InterPro" id="IPR026096">
    <property type="entry name" value="R-trans_p"/>
</dbReference>
<evidence type="ECO:0000256" key="4">
    <source>
        <dbReference type="ARBA" id="ARBA00022771"/>
    </source>
</evidence>
<dbReference type="GO" id="GO:0016020">
    <property type="term" value="C:membrane"/>
    <property type="evidence" value="ECO:0007669"/>
    <property type="project" value="UniProtKB-SubCell"/>
</dbReference>
<feature type="domain" description="3CxxC-type" evidence="10">
    <location>
        <begin position="44"/>
        <end position="155"/>
    </location>
</feature>
<evidence type="ECO:0000256" key="1">
    <source>
        <dbReference type="ARBA" id="ARBA00004167"/>
    </source>
</evidence>
<dbReference type="GO" id="GO:0031849">
    <property type="term" value="F:olfactory receptor binding"/>
    <property type="evidence" value="ECO:0007669"/>
    <property type="project" value="TreeGrafter"/>
</dbReference>
<dbReference type="RefSeq" id="XP_054838219.1">
    <property type="nucleotide sequence ID" value="XM_054982244.1"/>
</dbReference>
<evidence type="ECO:0000256" key="7">
    <source>
        <dbReference type="ARBA" id="ARBA00023136"/>
    </source>
</evidence>
<evidence type="ECO:0000256" key="6">
    <source>
        <dbReference type="ARBA" id="ARBA00022989"/>
    </source>
</evidence>
<feature type="region of interest" description="Disordered" evidence="8">
    <location>
        <begin position="160"/>
        <end position="179"/>
    </location>
</feature>
<keyword evidence="5" id="KW-0862">Zinc</keyword>